<evidence type="ECO:0000256" key="4">
    <source>
        <dbReference type="NCBIfam" id="TIGR00655"/>
    </source>
</evidence>
<keyword evidence="2 3" id="KW-0378">Hydrolase</keyword>
<dbReference type="OrthoDB" id="9806170at2"/>
<dbReference type="NCBIfam" id="TIGR00655">
    <property type="entry name" value="PurU"/>
    <property type="match status" value="1"/>
</dbReference>
<comment type="catalytic activity">
    <reaction evidence="3">
        <text>(6R)-10-formyltetrahydrofolate + H2O = (6S)-5,6,7,8-tetrahydrofolate + formate + H(+)</text>
        <dbReference type="Rhea" id="RHEA:19833"/>
        <dbReference type="ChEBI" id="CHEBI:15377"/>
        <dbReference type="ChEBI" id="CHEBI:15378"/>
        <dbReference type="ChEBI" id="CHEBI:15740"/>
        <dbReference type="ChEBI" id="CHEBI:57453"/>
        <dbReference type="ChEBI" id="CHEBI:195366"/>
        <dbReference type="EC" id="3.5.1.10"/>
    </reaction>
</comment>
<dbReference type="Proteomes" id="UP000077037">
    <property type="component" value="Unassembled WGS sequence"/>
</dbReference>
<dbReference type="AlphaFoldDB" id="A0A157LGV2"/>
<dbReference type="Pfam" id="PF00551">
    <property type="entry name" value="Formyl_trans_N"/>
    <property type="match status" value="1"/>
</dbReference>
<dbReference type="SUPFAM" id="SSF55021">
    <property type="entry name" value="ACT-like"/>
    <property type="match status" value="1"/>
</dbReference>
<dbReference type="PIRSF" id="PIRSF036480">
    <property type="entry name" value="FormyFH4_hydr"/>
    <property type="match status" value="1"/>
</dbReference>
<evidence type="ECO:0000313" key="6">
    <source>
        <dbReference type="EMBL" id="SAH95696.1"/>
    </source>
</evidence>
<dbReference type="EC" id="3.5.1.10" evidence="3 4"/>
<dbReference type="InterPro" id="IPR002376">
    <property type="entry name" value="Formyl_transf_N"/>
</dbReference>
<dbReference type="Gene3D" id="3.40.50.170">
    <property type="entry name" value="Formyl transferase, N-terminal domain"/>
    <property type="match status" value="1"/>
</dbReference>
<evidence type="ECO:0000313" key="7">
    <source>
        <dbReference type="Proteomes" id="UP000077037"/>
    </source>
</evidence>
<dbReference type="RefSeq" id="WP_066408228.1">
    <property type="nucleotide sequence ID" value="NZ_FKBS01000007.1"/>
</dbReference>
<dbReference type="GO" id="GO:0008864">
    <property type="term" value="F:formyltetrahydrofolate deformylase activity"/>
    <property type="evidence" value="ECO:0007669"/>
    <property type="project" value="UniProtKB-UniRule"/>
</dbReference>
<dbReference type="GO" id="GO:0006730">
    <property type="term" value="P:one-carbon metabolic process"/>
    <property type="evidence" value="ECO:0007669"/>
    <property type="project" value="UniProtKB-KW"/>
</dbReference>
<protein>
    <recommendedName>
        <fullName evidence="3 4">Formyltetrahydrofolate deformylase</fullName>
        <ecNumber evidence="3 4">3.5.1.10</ecNumber>
    </recommendedName>
    <alternativeName>
        <fullName evidence="3">Formyl-FH(4) hydrolase</fullName>
    </alternativeName>
</protein>
<keyword evidence="3" id="KW-0658">Purine biosynthesis</keyword>
<dbReference type="InterPro" id="IPR044074">
    <property type="entry name" value="PurU_ACT"/>
</dbReference>
<evidence type="ECO:0000256" key="3">
    <source>
        <dbReference type="HAMAP-Rule" id="MF_01927"/>
    </source>
</evidence>
<dbReference type="EMBL" id="FKBS01000007">
    <property type="protein sequence ID" value="SAH95696.1"/>
    <property type="molecule type" value="Genomic_DNA"/>
</dbReference>
<dbReference type="InterPro" id="IPR002912">
    <property type="entry name" value="ACT_dom"/>
</dbReference>
<reference evidence="6 7" key="1">
    <citation type="submission" date="2016-03" db="EMBL/GenBank/DDBJ databases">
        <authorList>
            <consortium name="Pathogen Informatics"/>
        </authorList>
    </citation>
    <scope>NUCLEOTIDE SEQUENCE [LARGE SCALE GENOMIC DNA]</scope>
    <source>
        <strain evidence="6 7">NCTC13364</strain>
    </source>
</reference>
<dbReference type="PROSITE" id="PS51671">
    <property type="entry name" value="ACT"/>
    <property type="match status" value="1"/>
</dbReference>
<dbReference type="NCBIfam" id="NF004684">
    <property type="entry name" value="PRK06027.1"/>
    <property type="match status" value="1"/>
</dbReference>
<dbReference type="Gene3D" id="3.30.70.260">
    <property type="match status" value="1"/>
</dbReference>
<dbReference type="PANTHER" id="PTHR42706">
    <property type="entry name" value="FORMYLTETRAHYDROFOLATE DEFORMYLASE"/>
    <property type="match status" value="1"/>
</dbReference>
<feature type="active site" evidence="3">
    <location>
        <position position="228"/>
    </location>
</feature>
<name>A0A157LGV2_9BORD</name>
<dbReference type="SUPFAM" id="SSF53328">
    <property type="entry name" value="Formyltransferase"/>
    <property type="match status" value="1"/>
</dbReference>
<evidence type="ECO:0000259" key="5">
    <source>
        <dbReference type="PROSITE" id="PS51671"/>
    </source>
</evidence>
<dbReference type="Pfam" id="PF01842">
    <property type="entry name" value="ACT"/>
    <property type="match status" value="1"/>
</dbReference>
<comment type="function">
    <text evidence="3">Catalyzes the hydrolysis of 10-formyltetrahydrofolate (formyl-FH4) to formate and tetrahydrofolate (FH4).</text>
</comment>
<gene>
    <name evidence="3 6" type="primary">purU</name>
    <name evidence="6" type="ORF">SAMEA1982600_00734</name>
</gene>
<accession>A0A157LGV2</accession>
<dbReference type="PANTHER" id="PTHR42706:SF1">
    <property type="entry name" value="FORMYLTETRAHYDROFOLATE DEFORMYLASE 2, MITOCHONDRIAL"/>
    <property type="match status" value="1"/>
</dbReference>
<dbReference type="InterPro" id="IPR004810">
    <property type="entry name" value="PurU"/>
</dbReference>
<dbReference type="HAMAP" id="MF_01927">
    <property type="entry name" value="PurU"/>
    <property type="match status" value="1"/>
</dbReference>
<feature type="domain" description="ACT" evidence="5">
    <location>
        <begin position="7"/>
        <end position="89"/>
    </location>
</feature>
<comment type="pathway">
    <text evidence="3">Purine metabolism; IMP biosynthesis via de novo pathway; formate from 10-formyl-5,6,7,8-tetrahydrofolate: step 1/1.</text>
</comment>
<dbReference type="CDD" id="cd08648">
    <property type="entry name" value="FMT_core_Formyl-FH4-Hydrolase_C"/>
    <property type="match status" value="1"/>
</dbReference>
<dbReference type="InterPro" id="IPR041729">
    <property type="entry name" value="Formyl-FH4-Hydrolase_C"/>
</dbReference>
<evidence type="ECO:0000256" key="1">
    <source>
        <dbReference type="ARBA" id="ARBA00022563"/>
    </source>
</evidence>
<dbReference type="InterPro" id="IPR036477">
    <property type="entry name" value="Formyl_transf_N_sf"/>
</dbReference>
<organism evidence="6 7">
    <name type="scientific">Bordetella ansorpii</name>
    <dbReference type="NCBI Taxonomy" id="288768"/>
    <lineage>
        <taxon>Bacteria</taxon>
        <taxon>Pseudomonadati</taxon>
        <taxon>Pseudomonadota</taxon>
        <taxon>Betaproteobacteria</taxon>
        <taxon>Burkholderiales</taxon>
        <taxon>Alcaligenaceae</taxon>
        <taxon>Bordetella</taxon>
    </lineage>
</organism>
<evidence type="ECO:0000256" key="2">
    <source>
        <dbReference type="ARBA" id="ARBA00022801"/>
    </source>
</evidence>
<comment type="similarity">
    <text evidence="3">Belongs to the PurU family.</text>
</comment>
<sequence length="284" mass="32103">MQHNDYILTLSCPDRTGIVYRVSGLLFELGCNILDSQQYGDEETGRFFLRVHFDLPQAITHESLRERFATMADGYSMDWQIHDARYKPRLLIMVSKQGHCLNDLLFRVQSGQLHAEIAAIVSNHNDYAALAASYGIPFHHLPVTADTKARQEQQVLDLVASERIDLVVLARYMQILSADLCRALEGRAINIHHSFLPSFKGARPYHQAHARGVKIIGATAHYVTSDLDEGPIIEQDIERVDHSMTAQQLTQVGSDVESLVLSRAVRGHVEHRILVNRNKTVVFR</sequence>
<dbReference type="CDD" id="cd04875">
    <property type="entry name" value="ACT_F4HF-DF"/>
    <property type="match status" value="1"/>
</dbReference>
<keyword evidence="1 3" id="KW-0554">One-carbon metabolism</keyword>
<proteinExistence type="inferred from homology"/>
<dbReference type="PRINTS" id="PR01575">
    <property type="entry name" value="FFH4HYDRLASE"/>
</dbReference>
<dbReference type="UniPathway" id="UPA00074">
    <property type="reaction ID" value="UER00170"/>
</dbReference>
<dbReference type="InterPro" id="IPR045865">
    <property type="entry name" value="ACT-like_dom_sf"/>
</dbReference>
<dbReference type="GO" id="GO:0006189">
    <property type="term" value="P:'de novo' IMP biosynthetic process"/>
    <property type="evidence" value="ECO:0007669"/>
    <property type="project" value="UniProtKB-UniRule"/>
</dbReference>